<dbReference type="AlphaFoldDB" id="A0A6G0YC57"/>
<proteinExistence type="predicted"/>
<gene>
    <name evidence="2" type="ORF">FWK35_00029407</name>
</gene>
<feature type="non-terminal residue" evidence="2">
    <location>
        <position position="1"/>
    </location>
</feature>
<organism evidence="2 3">
    <name type="scientific">Aphis craccivora</name>
    <name type="common">Cowpea aphid</name>
    <dbReference type="NCBI Taxonomy" id="307492"/>
    <lineage>
        <taxon>Eukaryota</taxon>
        <taxon>Metazoa</taxon>
        <taxon>Ecdysozoa</taxon>
        <taxon>Arthropoda</taxon>
        <taxon>Hexapoda</taxon>
        <taxon>Insecta</taxon>
        <taxon>Pterygota</taxon>
        <taxon>Neoptera</taxon>
        <taxon>Paraneoptera</taxon>
        <taxon>Hemiptera</taxon>
        <taxon>Sternorrhyncha</taxon>
        <taxon>Aphidomorpha</taxon>
        <taxon>Aphidoidea</taxon>
        <taxon>Aphididae</taxon>
        <taxon>Aphidini</taxon>
        <taxon>Aphis</taxon>
        <taxon>Aphis</taxon>
    </lineage>
</organism>
<evidence type="ECO:0000256" key="1">
    <source>
        <dbReference type="SAM" id="SignalP"/>
    </source>
</evidence>
<protein>
    <submittedName>
        <fullName evidence="2">Proline-rich extensin-like protein EPR1</fullName>
    </submittedName>
</protein>
<accession>A0A6G0YC57</accession>
<dbReference type="Proteomes" id="UP000478052">
    <property type="component" value="Unassembled WGS sequence"/>
</dbReference>
<feature type="chain" id="PRO_5026048864" evidence="1">
    <location>
        <begin position="25"/>
        <end position="577"/>
    </location>
</feature>
<evidence type="ECO:0000313" key="3">
    <source>
        <dbReference type="Proteomes" id="UP000478052"/>
    </source>
</evidence>
<keyword evidence="1" id="KW-0732">Signal</keyword>
<comment type="caution">
    <text evidence="2">The sequence shown here is derived from an EMBL/GenBank/DDBJ whole genome shotgun (WGS) entry which is preliminary data.</text>
</comment>
<reference evidence="2 3" key="1">
    <citation type="submission" date="2019-08" db="EMBL/GenBank/DDBJ databases">
        <title>Whole genome of Aphis craccivora.</title>
        <authorList>
            <person name="Voronova N.V."/>
            <person name="Shulinski R.S."/>
            <person name="Bandarenka Y.V."/>
            <person name="Zhorov D.G."/>
            <person name="Warner D."/>
        </authorList>
    </citation>
    <scope>NUCLEOTIDE SEQUENCE [LARGE SCALE GENOMIC DNA]</scope>
    <source>
        <strain evidence="2">180601</strain>
        <tissue evidence="2">Whole Body</tissue>
    </source>
</reference>
<dbReference type="OrthoDB" id="6612268at2759"/>
<name>A0A6G0YC57_APHCR</name>
<feature type="signal peptide" evidence="1">
    <location>
        <begin position="1"/>
        <end position="24"/>
    </location>
</feature>
<evidence type="ECO:0000313" key="2">
    <source>
        <dbReference type="EMBL" id="KAF0752908.1"/>
    </source>
</evidence>
<dbReference type="EMBL" id="VUJU01004895">
    <property type="protein sequence ID" value="KAF0752908.1"/>
    <property type="molecule type" value="Genomic_DNA"/>
</dbReference>
<sequence length="577" mass="64990">APKLLWITIIHVLLWNFIFSVTESIEVNGAEDLLLKNSFRDRVRYSTHICDRLKNSPPPLVAYHNNEELLSSSDSDVNLENPGLTKDLTKGVNLVKRHVSLRCYNHHTQENNEPNNQDPSVTSEWQMKSTPVNDAFDADFSAVQKPKVVDLKKIDINLHKVIHQEPLHSAIPQLQKGNLIGENSKYSLPQLNLQDETNKIKSLISVPQHKYADIKPDQLFNGNLHKKLVLPSLTFPLPSKFIKSPIPHSLSRPTQIHNTYVDTAVLTTENYQQSDPSKLTPHNIPNKNVYQKDSIVEKKPGLSLSSIQINKPKPLEVPDDKRVPPIAYRPTSPHYIQIPEIKPLLIPIFVRKVVTISPQSERPQANIDLLSHSKIIKNGITESTAQPILIEKEVPVSLQHKNNSGLIDWFLSKNDLKTTGAKWPHKPVKKQQELIDLSSSTQLIKTPDAEIVHKPTTIEKEVSISESNSQKQPIIDLSSQTPQFVNIPDKESLYQTTPGQPILPINAPYEQKQSIINLPPLSQVTETVAPLELINSFNPKLISQKKSTLYDQQEPIILPSPPPLIKTTTTSAYAIEY</sequence>
<keyword evidence="3" id="KW-1185">Reference proteome</keyword>